<accession>A0ABU5J2F0</accession>
<organism evidence="2 3">
    <name type="scientific">Robertmurraya mangrovi</name>
    <dbReference type="NCBI Taxonomy" id="3098077"/>
    <lineage>
        <taxon>Bacteria</taxon>
        <taxon>Bacillati</taxon>
        <taxon>Bacillota</taxon>
        <taxon>Bacilli</taxon>
        <taxon>Bacillales</taxon>
        <taxon>Bacillaceae</taxon>
        <taxon>Robertmurraya</taxon>
    </lineage>
</organism>
<dbReference type="NCBIfam" id="TIGR00277">
    <property type="entry name" value="HDIG"/>
    <property type="match status" value="1"/>
</dbReference>
<dbReference type="InterPro" id="IPR037522">
    <property type="entry name" value="HD_GYP_dom"/>
</dbReference>
<dbReference type="InterPro" id="IPR006674">
    <property type="entry name" value="HD_domain"/>
</dbReference>
<dbReference type="PANTHER" id="PTHR43155">
    <property type="entry name" value="CYCLIC DI-GMP PHOSPHODIESTERASE PA4108-RELATED"/>
    <property type="match status" value="1"/>
</dbReference>
<gene>
    <name evidence="2" type="ORF">SM124_17585</name>
</gene>
<reference evidence="2 3" key="1">
    <citation type="submission" date="2023-11" db="EMBL/GenBank/DDBJ databases">
        <title>Bacillus jintuensis, isolated from a mudflat on the Beibu Gulf coast.</title>
        <authorList>
            <person name="Li M."/>
        </authorList>
    </citation>
    <scope>NUCLEOTIDE SEQUENCE [LARGE SCALE GENOMIC DNA]</scope>
    <source>
        <strain evidence="2 3">31A1R</strain>
    </source>
</reference>
<dbReference type="Pfam" id="PF01966">
    <property type="entry name" value="HD"/>
    <property type="match status" value="1"/>
</dbReference>
<dbReference type="PANTHER" id="PTHR43155:SF2">
    <property type="entry name" value="CYCLIC DI-GMP PHOSPHODIESTERASE PA4108"/>
    <property type="match status" value="1"/>
</dbReference>
<protein>
    <submittedName>
        <fullName evidence="2">HD domain-containing protein</fullName>
    </submittedName>
</protein>
<dbReference type="SUPFAM" id="SSF109604">
    <property type="entry name" value="HD-domain/PDEase-like"/>
    <property type="match status" value="1"/>
</dbReference>
<dbReference type="EMBL" id="JAXOFX010000014">
    <property type="protein sequence ID" value="MDZ5473530.1"/>
    <property type="molecule type" value="Genomic_DNA"/>
</dbReference>
<evidence type="ECO:0000313" key="3">
    <source>
        <dbReference type="Proteomes" id="UP001290455"/>
    </source>
</evidence>
<dbReference type="PROSITE" id="PS51832">
    <property type="entry name" value="HD_GYP"/>
    <property type="match status" value="1"/>
</dbReference>
<proteinExistence type="predicted"/>
<feature type="domain" description="HD-GYP" evidence="1">
    <location>
        <begin position="68"/>
        <end position="282"/>
    </location>
</feature>
<dbReference type="InterPro" id="IPR006675">
    <property type="entry name" value="HDIG_dom"/>
</dbReference>
<dbReference type="Gene3D" id="1.10.3210.10">
    <property type="entry name" value="Hypothetical protein af1432"/>
    <property type="match status" value="1"/>
</dbReference>
<evidence type="ECO:0000259" key="1">
    <source>
        <dbReference type="PROSITE" id="PS51832"/>
    </source>
</evidence>
<evidence type="ECO:0000313" key="2">
    <source>
        <dbReference type="EMBL" id="MDZ5473530.1"/>
    </source>
</evidence>
<name>A0ABU5J2F0_9BACI</name>
<comment type="caution">
    <text evidence="2">The sequence shown here is derived from an EMBL/GenBank/DDBJ whole genome shotgun (WGS) entry which is preliminary data.</text>
</comment>
<dbReference type="CDD" id="cd00077">
    <property type="entry name" value="HDc"/>
    <property type="match status" value="1"/>
</dbReference>
<dbReference type="InterPro" id="IPR003607">
    <property type="entry name" value="HD/PDEase_dom"/>
</dbReference>
<keyword evidence="3" id="KW-1185">Reference proteome</keyword>
<dbReference type="RefSeq" id="WP_322447825.1">
    <property type="nucleotide sequence ID" value="NZ_JAXOFX010000014.1"/>
</dbReference>
<sequence length="332" mass="37737">MRLISVEEYNDKTMQLARPIYDKHKRVLLAAGRAIHPTYLKKLIAMDIRYLFIEDSISFGISMEEMVDVPTWMDAIETLQMSFKAIANKEELPIRQLQKLVITLVNEVGKRKAICLIPTSSIAEELREYAHAVNVTLLSLQIGRKLGISQMQLKDLAMGALLHDIGKALTHRVEDHMVVGFEYLRKVREISLLAAHVAYGHHETIDGNGKPRGMKEGEIHEFAQVCGIANLYENMLSKEGLPPHEVMEYIMTKSGTMFTTDLVKLFVQEVPHYIPGTKVLLNNNRKAIVTKIIGNLQRPYIRYLDNGEELSLADHYTLLIKEMVIDEVTSIN</sequence>
<dbReference type="Proteomes" id="UP001290455">
    <property type="component" value="Unassembled WGS sequence"/>
</dbReference>